<protein>
    <recommendedName>
        <fullName evidence="2">Tail protein</fullName>
    </recommendedName>
</protein>
<gene>
    <name evidence="1" type="ORF">ENS59_04780</name>
</gene>
<comment type="caution">
    <text evidence="1">The sequence shown here is derived from an EMBL/GenBank/DDBJ whole genome shotgun (WGS) entry which is preliminary data.</text>
</comment>
<accession>A0A7C3E1A3</accession>
<organism evidence="1">
    <name type="scientific">Gracilinema caldarium</name>
    <dbReference type="NCBI Taxonomy" id="215591"/>
    <lineage>
        <taxon>Bacteria</taxon>
        <taxon>Pseudomonadati</taxon>
        <taxon>Spirochaetota</taxon>
        <taxon>Spirochaetia</taxon>
        <taxon>Spirochaetales</taxon>
        <taxon>Breznakiellaceae</taxon>
        <taxon>Gracilinema</taxon>
    </lineage>
</organism>
<proteinExistence type="predicted"/>
<reference evidence="1" key="1">
    <citation type="journal article" date="2020" name="mSystems">
        <title>Genome- and Community-Level Interaction Insights into Carbon Utilization and Element Cycling Functions of Hydrothermarchaeota in Hydrothermal Sediment.</title>
        <authorList>
            <person name="Zhou Z."/>
            <person name="Liu Y."/>
            <person name="Xu W."/>
            <person name="Pan J."/>
            <person name="Luo Z.H."/>
            <person name="Li M."/>
        </authorList>
    </citation>
    <scope>NUCLEOTIDE SEQUENCE [LARGE SCALE GENOMIC DNA]</scope>
    <source>
        <strain evidence="1">SpSt-503</strain>
    </source>
</reference>
<dbReference type="EMBL" id="DSVL01000144">
    <property type="protein sequence ID" value="HFH28812.1"/>
    <property type="molecule type" value="Genomic_DNA"/>
</dbReference>
<evidence type="ECO:0000313" key="1">
    <source>
        <dbReference type="EMBL" id="HFH28812.1"/>
    </source>
</evidence>
<evidence type="ECO:0008006" key="2">
    <source>
        <dbReference type="Google" id="ProtNLM"/>
    </source>
</evidence>
<name>A0A7C3E1A3_9SPIR</name>
<sequence length="1337" mass="145142">MSKNVTLRLLIDGLTYNISDAVRSYESVTRACNEEFRHAVSERHVTLSYSSDLLSLLTQDQILVQVDVDGVRDFTGRIAPSSIQTTSYGAGLSQPDVDDITIELEDNTYLLQREIASQDNLVIENAAVCDPAQPDKSCVHRLLSLCGATIQGSVAIPTTLLAFAPDPGTTVLETLDALLYEYGYTFAFDAYGTVQLVQVIYDTPTPQKTLTETEIQAGLRVEKLIKEADIIEVEYYPLKAKSDVLLYMADLPFGDDGLRSGWPIQSGYLWPEEANVQETWFEYSDKAIGSLLDARGNVIANKDFTSIVLTKNHTVEQEVDDGVIRPIAIFENKRCRLTYKNIDPSPRNIYYCNVKGDVIYRSAKNTSTKAIAQNPAKKDIYQAQYVHDEGTANRLCGFRAERQKGACWRYTFKTDTPLSSGMVIRLIDPYSQIDAIALVSEISWNADTDEVEYKAIGIVSPVVSFIQGGSVLLPEPTGTSDADLVGARYEPRYQRAPSQPATPTGDDPAGWYTDPSQAVGTDPIWITIGLKSRDGILQGSWSVPVKLTGDSAIVGMLTNDTHTVPTDSAGNNGVYTGCSTTMYIYVGATDDSANWTVAATPSSGVTGSLSGKTYTVTNMTVDSGYVDLVASRSGYPNVTCRFTITKAKQGTTGAPGATGAPATAYWLVSSVAAIKKSESGVYTPSSVTFNAKSATGTNSPVNYAGRFIIAETLDGATYTDKYTSSADEATKTYTPSANIKALRCRLYLAGGTTTLLDEETVPVVSDGPTGPTGPTGQTGNYYEVRYQRASSVPATPTGDNPTGWYTDPSQATGTSPIWMTRGVKNYAGVLQDTWTTPVKITGENYLSGNLINPDAWVLGTSGNQPGFNVLYADSDVDCSIILDTGPFGNLVPMMKVTDADATSDYDGGWHGGTNVYVDTNKKYRFVLYLKRSATNKSGVIYFGPGINSAVCNLSDGAINTNPYFKSDYNPPIDDRWYCIVGYVYPASYTGTTGEGGVYDMVTGAKVASTADFKWASGVTSTYCRAYLHYSTVIGSTVYFHKPAIEVCNGLEPPLSVLVPATARSAKYLGTTTDNPPISSTFSNDRIAGDWCLSSTAKAFYRWTGTAWTTTGITTAMKMAALQDMLGVADASDTTTFVQTLVAVDAFINNLFSKYVKVTGSIRTGERFDAAGNIINNQAVGTWIGSNGVLKTRDAIIDGFIYAYDTPFMVVAAFNITDNGGTRLLSGKNISTVLKISLGCYRLVFQTPLKVKHYTDKDGHKYINVYVFGNAHSTFERGFMDGIHMSINWVRNYIEGRLSYDSTYAYVTYADIYFFDNNNDSYITPIIAQGIIAISETR</sequence>